<proteinExistence type="predicted"/>
<feature type="signal peptide" evidence="1">
    <location>
        <begin position="1"/>
        <end position="34"/>
    </location>
</feature>
<sequence>MQTRSRRRFIPFLVAALIAAIGIVAVPEPQPAVADDHPYTTPGEREYNGRKWRTTCSNYSTNVQRCRAEIFATQARLVNGRYQLVNEYVFNNLTYLPSPRESWKDNPLAKAGQFTGTDGRIWQTECDTAWTGKNGCRSFAWVTVINQTKTATGWKFTPENKWVFNNVVQFKASPKPPVDPAYDNPCNAKAPDGWAFTEEGRPHVIKTPYTPNTNYNPISLANFIKVALRSTTLSDADRLCFALLGANHLIDDGATTRTYQGETSLWLPYPFGFSANPSIPALTTGWYSGLGQAGAMTSMLELANFTGDPKWDAYADQLFNSYLVPMSEGGFTNRDNGFLWFEEYPTDPPTVVYNGHFQAVLALHAYGRERRSADPEKSDAAFALFDDTLGALATQVPKMEVPAEGGTMSSYDMVRGYDAVPLRAVSVGSGTATITDTRLNEAPSTALPIGTQTTLAPNRLLNSSMETSAGALTGWVVVNNNLAGITLRDGWLGVHPTGNAWAGVEQTIAAGTFPAGSELSFSMMSRLEIPEGKAGTGGKVAIYSVCPSGTTLIHENAKNRSREAAWSATTFRAPAANCSIKVQLLTYSYTVTNTTAWYDDVQLRLADPVGVSMTPEYDLLVHRTPSNHLTLQGSGQVQVQGWYGGRWQDIGDPVTLSTDGAQVEIPELYTGRNININYHDGHVSELQRIAAFADQQGFPEEAEILDATAYKLSRMSVGTPYNKDNLTRDSEPETITLDMLTGTIEVAAEPEPMAIQPRSVPTSMELPEATS</sequence>
<dbReference type="AlphaFoldDB" id="A0A1M6DJF9"/>
<keyword evidence="4" id="KW-1185">Reference proteome</keyword>
<dbReference type="Proteomes" id="UP000184512">
    <property type="component" value="Unassembled WGS sequence"/>
</dbReference>
<evidence type="ECO:0000313" key="4">
    <source>
        <dbReference type="Proteomes" id="UP000184512"/>
    </source>
</evidence>
<feature type="domain" description="D-glucuronyl C5-epimerase C-terminal" evidence="2">
    <location>
        <begin position="271"/>
        <end position="413"/>
    </location>
</feature>
<gene>
    <name evidence="3" type="ORF">SAMN02745244_00931</name>
</gene>
<dbReference type="RefSeq" id="WP_073186379.1">
    <property type="nucleotide sequence ID" value="NZ_FQZG01000013.1"/>
</dbReference>
<evidence type="ECO:0000259" key="2">
    <source>
        <dbReference type="Pfam" id="PF06662"/>
    </source>
</evidence>
<evidence type="ECO:0000313" key="3">
    <source>
        <dbReference type="EMBL" id="SHI73138.1"/>
    </source>
</evidence>
<dbReference type="Pfam" id="PF06662">
    <property type="entry name" value="C5-epim_C"/>
    <property type="match status" value="1"/>
</dbReference>
<keyword evidence="1" id="KW-0732">Signal</keyword>
<organism evidence="3 4">
    <name type="scientific">Tessaracoccus bendigoensis DSM 12906</name>
    <dbReference type="NCBI Taxonomy" id="1123357"/>
    <lineage>
        <taxon>Bacteria</taxon>
        <taxon>Bacillati</taxon>
        <taxon>Actinomycetota</taxon>
        <taxon>Actinomycetes</taxon>
        <taxon>Propionibacteriales</taxon>
        <taxon>Propionibacteriaceae</taxon>
        <taxon>Tessaracoccus</taxon>
    </lineage>
</organism>
<feature type="chain" id="PRO_5012861547" evidence="1">
    <location>
        <begin position="35"/>
        <end position="771"/>
    </location>
</feature>
<dbReference type="Gene3D" id="2.60.120.260">
    <property type="entry name" value="Galactose-binding domain-like"/>
    <property type="match status" value="1"/>
</dbReference>
<dbReference type="InterPro" id="IPR010598">
    <property type="entry name" value="C5-epim_C"/>
</dbReference>
<reference evidence="3 4" key="1">
    <citation type="submission" date="2016-11" db="EMBL/GenBank/DDBJ databases">
        <authorList>
            <person name="Jaros S."/>
            <person name="Januszkiewicz K."/>
            <person name="Wedrychowicz H."/>
        </authorList>
    </citation>
    <scope>NUCLEOTIDE SEQUENCE [LARGE SCALE GENOMIC DNA]</scope>
    <source>
        <strain evidence="3 4">DSM 12906</strain>
    </source>
</reference>
<dbReference type="OrthoDB" id="5241829at2"/>
<dbReference type="EMBL" id="FQZG01000013">
    <property type="protein sequence ID" value="SHI73138.1"/>
    <property type="molecule type" value="Genomic_DNA"/>
</dbReference>
<dbReference type="STRING" id="1123357.SAMN02745244_00931"/>
<evidence type="ECO:0000256" key="1">
    <source>
        <dbReference type="SAM" id="SignalP"/>
    </source>
</evidence>
<protein>
    <submittedName>
        <fullName evidence="3">D-glucuronyl C5-epimerase C-terminus</fullName>
    </submittedName>
</protein>
<accession>A0A1M6DJF9</accession>
<name>A0A1M6DJF9_9ACTN</name>